<comment type="caution">
    <text evidence="5">The sequence shown here is derived from an EMBL/GenBank/DDBJ whole genome shotgun (WGS) entry which is preliminary data.</text>
</comment>
<evidence type="ECO:0000256" key="1">
    <source>
        <dbReference type="ARBA" id="ARBA00009512"/>
    </source>
</evidence>
<dbReference type="InterPro" id="IPR020814">
    <property type="entry name" value="Ribosomal_S6_plastid/chlpt"/>
</dbReference>
<dbReference type="GO" id="GO:0006412">
    <property type="term" value="P:translation"/>
    <property type="evidence" value="ECO:0007669"/>
    <property type="project" value="UniProtKB-UniRule"/>
</dbReference>
<dbReference type="AlphaFoldDB" id="A0A7W1XTC2"/>
<dbReference type="InterPro" id="IPR035980">
    <property type="entry name" value="Ribosomal_bS6_sf"/>
</dbReference>
<dbReference type="SUPFAM" id="SSF54995">
    <property type="entry name" value="Ribosomal protein S6"/>
    <property type="match status" value="1"/>
</dbReference>
<accession>A0A7W1XTC2</accession>
<keyword evidence="6" id="KW-1185">Reference proteome</keyword>
<keyword evidence="4 5" id="KW-0689">Ribosomal protein</keyword>
<comment type="similarity">
    <text evidence="1 4">Belongs to the bacterial ribosomal protein bS6 family.</text>
</comment>
<dbReference type="GO" id="GO:0003735">
    <property type="term" value="F:structural constituent of ribosome"/>
    <property type="evidence" value="ECO:0007669"/>
    <property type="project" value="InterPro"/>
</dbReference>
<dbReference type="InterPro" id="IPR000529">
    <property type="entry name" value="Ribosomal_bS6"/>
</dbReference>
<sequence length="101" mass="11839">MQHNYELMFIIRPDVDEETVAATREKVSATITEKNGEIVDTDDMGKRRLAYEIDRYREGIYTVVNFKAEADVVKELDYVIGINDHIMRHMIINVDEKYAKQ</sequence>
<dbReference type="GO" id="GO:1990904">
    <property type="term" value="C:ribonucleoprotein complex"/>
    <property type="evidence" value="ECO:0007669"/>
    <property type="project" value="UniProtKB-KW"/>
</dbReference>
<evidence type="ECO:0000256" key="4">
    <source>
        <dbReference type="HAMAP-Rule" id="MF_00360"/>
    </source>
</evidence>
<dbReference type="GO" id="GO:0005737">
    <property type="term" value="C:cytoplasm"/>
    <property type="evidence" value="ECO:0007669"/>
    <property type="project" value="UniProtKB-ARBA"/>
</dbReference>
<dbReference type="RefSeq" id="WP_181740862.1">
    <property type="nucleotide sequence ID" value="NZ_JACEOL010000036.1"/>
</dbReference>
<dbReference type="HAMAP" id="MF_00360">
    <property type="entry name" value="Ribosomal_bS6"/>
    <property type="match status" value="1"/>
</dbReference>
<reference evidence="5 6" key="1">
    <citation type="submission" date="2020-07" db="EMBL/GenBank/DDBJ databases">
        <title>Thermoactinomyces phylogeny.</title>
        <authorList>
            <person name="Dunlap C."/>
        </authorList>
    </citation>
    <scope>NUCLEOTIDE SEQUENCE [LARGE SCALE GENOMIC DNA]</scope>
    <source>
        <strain evidence="5 6">AMNI-1</strain>
    </source>
</reference>
<dbReference type="GO" id="GO:0070181">
    <property type="term" value="F:small ribosomal subunit rRNA binding"/>
    <property type="evidence" value="ECO:0007669"/>
    <property type="project" value="TreeGrafter"/>
</dbReference>
<dbReference type="Pfam" id="PF01250">
    <property type="entry name" value="Ribosomal_S6"/>
    <property type="match status" value="1"/>
</dbReference>
<proteinExistence type="inferred from homology"/>
<evidence type="ECO:0000313" key="6">
    <source>
        <dbReference type="Proteomes" id="UP000538292"/>
    </source>
</evidence>
<keyword evidence="4" id="KW-0687">Ribonucleoprotein</keyword>
<organism evidence="5 6">
    <name type="scientific">Thermoactinomyces mirandus</name>
    <dbReference type="NCBI Taxonomy" id="2756294"/>
    <lineage>
        <taxon>Bacteria</taxon>
        <taxon>Bacillati</taxon>
        <taxon>Bacillota</taxon>
        <taxon>Bacilli</taxon>
        <taxon>Bacillales</taxon>
        <taxon>Thermoactinomycetaceae</taxon>
        <taxon>Thermoactinomyces</taxon>
    </lineage>
</organism>
<evidence type="ECO:0000313" key="5">
    <source>
        <dbReference type="EMBL" id="MBA4602879.1"/>
    </source>
</evidence>
<name>A0A7W1XTC2_9BACL</name>
<dbReference type="InterPro" id="IPR014717">
    <property type="entry name" value="Transl_elong_EF1B/ribsomal_bS6"/>
</dbReference>
<evidence type="ECO:0000256" key="2">
    <source>
        <dbReference type="ARBA" id="ARBA00035104"/>
    </source>
</evidence>
<dbReference type="GO" id="GO:0005840">
    <property type="term" value="C:ribosome"/>
    <property type="evidence" value="ECO:0007669"/>
    <property type="project" value="UniProtKB-KW"/>
</dbReference>
<protein>
    <recommendedName>
        <fullName evidence="3 4">Small ribosomal subunit protein bS6</fullName>
    </recommendedName>
</protein>
<dbReference type="EMBL" id="JACEOL010000036">
    <property type="protein sequence ID" value="MBA4602879.1"/>
    <property type="molecule type" value="Genomic_DNA"/>
</dbReference>
<dbReference type="Proteomes" id="UP000538292">
    <property type="component" value="Unassembled WGS sequence"/>
</dbReference>
<evidence type="ECO:0000256" key="3">
    <source>
        <dbReference type="ARBA" id="ARBA00035294"/>
    </source>
</evidence>
<dbReference type="CDD" id="cd00473">
    <property type="entry name" value="bS6"/>
    <property type="match status" value="1"/>
</dbReference>
<dbReference type="Gene3D" id="3.30.70.60">
    <property type="match status" value="1"/>
</dbReference>
<comment type="function">
    <text evidence="2 4">Binds together with bS18 to 16S ribosomal RNA.</text>
</comment>
<gene>
    <name evidence="4" type="primary">rpsF</name>
    <name evidence="5" type="ORF">H2C83_11255</name>
</gene>
<keyword evidence="4" id="KW-0699">rRNA-binding</keyword>
<dbReference type="PANTHER" id="PTHR21011">
    <property type="entry name" value="MITOCHONDRIAL 28S RIBOSOMAL PROTEIN S6"/>
    <property type="match status" value="1"/>
</dbReference>
<dbReference type="NCBIfam" id="TIGR00166">
    <property type="entry name" value="S6"/>
    <property type="match status" value="1"/>
</dbReference>
<dbReference type="PANTHER" id="PTHR21011:SF1">
    <property type="entry name" value="SMALL RIBOSOMAL SUBUNIT PROTEIN BS6M"/>
    <property type="match status" value="1"/>
</dbReference>
<keyword evidence="4" id="KW-0694">RNA-binding</keyword>